<evidence type="ECO:0000259" key="1">
    <source>
        <dbReference type="Pfam" id="PF13581"/>
    </source>
</evidence>
<evidence type="ECO:0000313" key="3">
    <source>
        <dbReference type="Proteomes" id="UP000826725"/>
    </source>
</evidence>
<evidence type="ECO:0000313" key="2">
    <source>
        <dbReference type="EMBL" id="BCL59838.1"/>
    </source>
</evidence>
<gene>
    <name evidence="2" type="ORF">DGMP_05310</name>
</gene>
<sequence length="139" mass="15940">MDIFFQIRNDCSELTTIHAVLAKLKKRWNLTRRIISEMNLILDELVSNIIEHGNCDREIEITIRLIKKDNSITIILTDTGPPFDPTITPIPDISLPLEERTCGGLGIHLVRKFSNSCSYKRTGKKNILTLKKLLPEENR</sequence>
<accession>A0A8D5JCN0</accession>
<dbReference type="PANTHER" id="PTHR35526">
    <property type="entry name" value="ANTI-SIGMA-F FACTOR RSBW-RELATED"/>
    <property type="match status" value="1"/>
</dbReference>
<feature type="domain" description="Histidine kinase/HSP90-like ATPase" evidence="1">
    <location>
        <begin position="9"/>
        <end position="132"/>
    </location>
</feature>
<dbReference type="InterPro" id="IPR050267">
    <property type="entry name" value="Anti-sigma-factor_SerPK"/>
</dbReference>
<proteinExistence type="predicted"/>
<dbReference type="InterPro" id="IPR003594">
    <property type="entry name" value="HATPase_dom"/>
</dbReference>
<dbReference type="AlphaFoldDB" id="A0A8D5JCN0"/>
<dbReference type="Proteomes" id="UP000826725">
    <property type="component" value="Chromosome"/>
</dbReference>
<organism evidence="2 3">
    <name type="scientific">Desulfomarina profundi</name>
    <dbReference type="NCBI Taxonomy" id="2772557"/>
    <lineage>
        <taxon>Bacteria</taxon>
        <taxon>Pseudomonadati</taxon>
        <taxon>Thermodesulfobacteriota</taxon>
        <taxon>Desulfobulbia</taxon>
        <taxon>Desulfobulbales</taxon>
        <taxon>Desulfobulbaceae</taxon>
        <taxon>Desulfomarina</taxon>
    </lineage>
</organism>
<protein>
    <recommendedName>
        <fullName evidence="1">Histidine kinase/HSP90-like ATPase domain-containing protein</fullName>
    </recommendedName>
</protein>
<name>A0A8D5JCN0_9BACT</name>
<dbReference type="EMBL" id="AP024086">
    <property type="protein sequence ID" value="BCL59838.1"/>
    <property type="molecule type" value="Genomic_DNA"/>
</dbReference>
<reference evidence="2" key="1">
    <citation type="submission" date="2020-09" db="EMBL/GenBank/DDBJ databases">
        <title>Desulfogranum mesoprofundum gen. nov., sp. nov., a novel mesophilic, sulfate-reducing chemolithoautotroph isolated from a deep-sea hydrothermal vent chimney in the Suiyo Seamount.</title>
        <authorList>
            <person name="Hashimoto Y."/>
            <person name="Nakagawa S."/>
        </authorList>
    </citation>
    <scope>NUCLEOTIDE SEQUENCE</scope>
    <source>
        <strain evidence="2">KT2</strain>
    </source>
</reference>
<keyword evidence="3" id="KW-1185">Reference proteome</keyword>
<dbReference type="RefSeq" id="WP_228856023.1">
    <property type="nucleotide sequence ID" value="NZ_AP024086.1"/>
</dbReference>
<dbReference type="Pfam" id="PF13581">
    <property type="entry name" value="HATPase_c_2"/>
    <property type="match status" value="1"/>
</dbReference>
<dbReference type="PANTHER" id="PTHR35526:SF6">
    <property type="entry name" value="SLR1861 PROTEIN"/>
    <property type="match status" value="1"/>
</dbReference>
<dbReference type="CDD" id="cd16936">
    <property type="entry name" value="HATPase_RsbW-like"/>
    <property type="match status" value="1"/>
</dbReference>
<dbReference type="KEGG" id="dbk:DGMP_05310"/>